<name>A0A1I4EEN8_9HYPH</name>
<dbReference type="OrthoDB" id="273564at2"/>
<dbReference type="PROSITE" id="PS50006">
    <property type="entry name" value="FHA_DOMAIN"/>
    <property type="match status" value="1"/>
</dbReference>
<dbReference type="Gene3D" id="2.60.200.20">
    <property type="match status" value="1"/>
</dbReference>
<dbReference type="InterPro" id="IPR000253">
    <property type="entry name" value="FHA_dom"/>
</dbReference>
<dbReference type="Pfam" id="PF00498">
    <property type="entry name" value="FHA"/>
    <property type="match status" value="1"/>
</dbReference>
<organism evidence="3 4">
    <name type="scientific">Neomesorhizobium albiziae</name>
    <dbReference type="NCBI Taxonomy" id="335020"/>
    <lineage>
        <taxon>Bacteria</taxon>
        <taxon>Pseudomonadati</taxon>
        <taxon>Pseudomonadota</taxon>
        <taxon>Alphaproteobacteria</taxon>
        <taxon>Hyphomicrobiales</taxon>
        <taxon>Phyllobacteriaceae</taxon>
        <taxon>Neomesorhizobium</taxon>
    </lineage>
</organism>
<evidence type="ECO:0000256" key="1">
    <source>
        <dbReference type="SAM" id="MobiDB-lite"/>
    </source>
</evidence>
<dbReference type="Pfam" id="PF20232">
    <property type="entry name" value="T6SS_FHA_C"/>
    <property type="match status" value="1"/>
</dbReference>
<dbReference type="EMBL" id="FOSL01000024">
    <property type="protein sequence ID" value="SFL02641.1"/>
    <property type="molecule type" value="Genomic_DNA"/>
</dbReference>
<protein>
    <submittedName>
        <fullName evidence="3">FHA domain protein</fullName>
    </submittedName>
</protein>
<proteinExistence type="predicted"/>
<sequence length="360" mass="39282">MFIGLKIDNVDRLPNGGPLSYKSHNRGFDIGRESRDWALPDPDKFISSRHCEVRYEGGAFWLYDISRNGTFVNGASNRIASPYRLGHGDRLRIGRYIVSVSIGDELIAPMPAENSGSRSLPRYEPESGRRGPQFGDPFFGGSAEQATPRGVSQLPISAHTAPLSPMASGQSGAADVLRSIALGAGLPQETFLQRSSDEIAAEIGAVLRSVVDELAMLLKARAAAKVLAKSAHRTMVSAADNNPLKFVPGSEEILEIMFARRRAGYLDARHSIEEAFRDLKTHELATYTAMQAALSRLLEDLSPDAIEKKLPPASFTSKKSRAWDAFVATWEAKEGAHENGMLDVFLAYFSEAYAKASKPK</sequence>
<dbReference type="CDD" id="cd00060">
    <property type="entry name" value="FHA"/>
    <property type="match status" value="1"/>
</dbReference>
<dbReference type="AlphaFoldDB" id="A0A1I4EEN8"/>
<dbReference type="RefSeq" id="WP_149763109.1">
    <property type="nucleotide sequence ID" value="NZ_BSPE01000021.1"/>
</dbReference>
<gene>
    <name evidence="3" type="ORF">SAMN04488498_12444</name>
</gene>
<feature type="domain" description="FHA" evidence="2">
    <location>
        <begin position="28"/>
        <end position="77"/>
    </location>
</feature>
<dbReference type="InterPro" id="IPR008984">
    <property type="entry name" value="SMAD_FHA_dom_sf"/>
</dbReference>
<dbReference type="InterPro" id="IPR017735">
    <property type="entry name" value="T6SS_FHA"/>
</dbReference>
<dbReference type="SMART" id="SM00240">
    <property type="entry name" value="FHA"/>
    <property type="match status" value="1"/>
</dbReference>
<evidence type="ECO:0000313" key="4">
    <source>
        <dbReference type="Proteomes" id="UP000323300"/>
    </source>
</evidence>
<dbReference type="Proteomes" id="UP000323300">
    <property type="component" value="Unassembled WGS sequence"/>
</dbReference>
<feature type="region of interest" description="Disordered" evidence="1">
    <location>
        <begin position="110"/>
        <end position="151"/>
    </location>
</feature>
<reference evidence="3 4" key="1">
    <citation type="submission" date="2016-10" db="EMBL/GenBank/DDBJ databases">
        <authorList>
            <person name="Varghese N."/>
            <person name="Submissions S."/>
        </authorList>
    </citation>
    <scope>NUCLEOTIDE SEQUENCE [LARGE SCALE GENOMIC DNA]</scope>
    <source>
        <strain evidence="3 4">DSM 21822</strain>
    </source>
</reference>
<evidence type="ECO:0000259" key="2">
    <source>
        <dbReference type="PROSITE" id="PS50006"/>
    </source>
</evidence>
<dbReference type="InterPro" id="IPR046883">
    <property type="entry name" value="T6SS_FHA_C"/>
</dbReference>
<evidence type="ECO:0000313" key="3">
    <source>
        <dbReference type="EMBL" id="SFL02641.1"/>
    </source>
</evidence>
<dbReference type="SUPFAM" id="SSF49879">
    <property type="entry name" value="SMAD/FHA domain"/>
    <property type="match status" value="1"/>
</dbReference>
<accession>A0A1I4EEN8</accession>
<dbReference type="NCBIfam" id="TIGR03354">
    <property type="entry name" value="VI_FHA"/>
    <property type="match status" value="1"/>
</dbReference>
<keyword evidence="4" id="KW-1185">Reference proteome</keyword>